<dbReference type="EMBL" id="CP009896">
    <property type="protein sequence ID" value="AIY16028.2"/>
    <property type="molecule type" value="Genomic_DNA"/>
</dbReference>
<evidence type="ECO:0000256" key="1">
    <source>
        <dbReference type="SAM" id="SignalP"/>
    </source>
</evidence>
<evidence type="ECO:0000313" key="3">
    <source>
        <dbReference type="Proteomes" id="UP000030300"/>
    </source>
</evidence>
<accession>A0A0A1DHP5</accession>
<sequence>MLLVAVALTTSVLVVAGGGDSRAATPSHLPGVFAVAIKGEVAGTTGADRRQLGRLALYDFRADGTVTERYWAWNTATDTPASAWGSSSNNYCITYVGVPTGGTPQPDSSSAPLCRVEFHDNINTPALEGEPSSLTGTYTNVTSPGVAPVDGDVIQVTWAGGAGVERWRYAFSNDKIAKIEMIYFDKFQAPNDFYAAQPTYALRDQQAVNAGWGWGAAGTTLKGGLGTEAIRDEVVSQGPAITGCQKFWNNFYGNPVRSNTQVNNPTECGEIISLGSYTLTTATWPKLRYVTGLPCVNGGAVYRYFSALDANTQVASVTDRRIQSVVEHDFNCNGRISDNFGHTQMGLQIIDADGRFAGVVMIQDQYNGNPAPLNYDSIGASYFVTRSVNEADPTVR</sequence>
<evidence type="ECO:0008006" key="4">
    <source>
        <dbReference type="Google" id="ProtNLM"/>
    </source>
</evidence>
<keyword evidence="3" id="KW-1185">Reference proteome</keyword>
<dbReference type="AlphaFoldDB" id="A0A0A1DHP5"/>
<protein>
    <recommendedName>
        <fullName evidence="4">Secreted protein</fullName>
    </recommendedName>
</protein>
<gene>
    <name evidence="2" type="ORF">KR76_03310</name>
</gene>
<proteinExistence type="predicted"/>
<organism evidence="2 3">
    <name type="scientific">Nocardioides simplex</name>
    <name type="common">Arthrobacter simplex</name>
    <dbReference type="NCBI Taxonomy" id="2045"/>
    <lineage>
        <taxon>Bacteria</taxon>
        <taxon>Bacillati</taxon>
        <taxon>Actinomycetota</taxon>
        <taxon>Actinomycetes</taxon>
        <taxon>Propionibacteriales</taxon>
        <taxon>Nocardioidaceae</taxon>
        <taxon>Pimelobacter</taxon>
    </lineage>
</organism>
<feature type="chain" id="PRO_5038529241" description="Secreted protein" evidence="1">
    <location>
        <begin position="17"/>
        <end position="396"/>
    </location>
</feature>
<dbReference type="Proteomes" id="UP000030300">
    <property type="component" value="Chromosome"/>
</dbReference>
<evidence type="ECO:0000313" key="2">
    <source>
        <dbReference type="EMBL" id="AIY16028.2"/>
    </source>
</evidence>
<dbReference type="KEGG" id="psim:KR76_03310"/>
<name>A0A0A1DHP5_NOCSI</name>
<reference evidence="2 3" key="1">
    <citation type="journal article" date="2015" name="Genome Announc.">
        <title>Complete Genome Sequence of Steroid-Transforming Nocardioides simplex VKM Ac-2033D.</title>
        <authorList>
            <person name="Shtratnikova V.Y."/>
            <person name="Schelkunov M.I."/>
            <person name="Pekov Y.A."/>
            <person name="Fokina V.V."/>
            <person name="Logacheva M.D."/>
            <person name="Sokolov S.L."/>
            <person name="Bragin E.Y."/>
            <person name="Ashapkin V.V."/>
            <person name="Donova M.V."/>
        </authorList>
    </citation>
    <scope>NUCLEOTIDE SEQUENCE [LARGE SCALE GENOMIC DNA]</scope>
    <source>
        <strain evidence="2 3">VKM Ac-2033D</strain>
    </source>
</reference>
<feature type="signal peptide" evidence="1">
    <location>
        <begin position="1"/>
        <end position="16"/>
    </location>
</feature>
<dbReference type="HOGENOM" id="CLU_849699_0_0_11"/>
<keyword evidence="1" id="KW-0732">Signal</keyword>
<dbReference type="STRING" id="2045.KR76_03310"/>